<feature type="region of interest" description="Disordered" evidence="1">
    <location>
        <begin position="309"/>
        <end position="339"/>
    </location>
</feature>
<reference evidence="4" key="1">
    <citation type="submission" date="2025-08" db="UniProtKB">
        <authorList>
            <consortium name="RefSeq"/>
        </authorList>
    </citation>
    <scope>IDENTIFICATION</scope>
    <source>
        <strain evidence="4">Wakin</strain>
        <tissue evidence="4">Muscle</tissue>
    </source>
</reference>
<evidence type="ECO:0000259" key="2">
    <source>
        <dbReference type="Pfam" id="PF21473"/>
    </source>
</evidence>
<accession>A0A6P6NTB5</accession>
<dbReference type="SUPFAM" id="SSF50249">
    <property type="entry name" value="Nucleic acid-binding proteins"/>
    <property type="match status" value="1"/>
</dbReference>
<dbReference type="InterPro" id="IPR048970">
    <property type="entry name" value="OB_Ssb-like"/>
</dbReference>
<dbReference type="RefSeq" id="XP_026111838.1">
    <property type="nucleotide sequence ID" value="XM_026256053.1"/>
</dbReference>
<evidence type="ECO:0000256" key="1">
    <source>
        <dbReference type="SAM" id="MobiDB-lite"/>
    </source>
</evidence>
<dbReference type="Gene3D" id="2.40.50.140">
    <property type="entry name" value="Nucleic acid-binding proteins"/>
    <property type="match status" value="1"/>
</dbReference>
<dbReference type="KEGG" id="caua:113089576"/>
<evidence type="ECO:0000313" key="3">
    <source>
        <dbReference type="Proteomes" id="UP000515129"/>
    </source>
</evidence>
<evidence type="ECO:0000313" key="4">
    <source>
        <dbReference type="RefSeq" id="XP_026111838.1"/>
    </source>
</evidence>
<feature type="domain" description="Single-stranded DNA binding protein Ssb-like OB fold" evidence="2">
    <location>
        <begin position="71"/>
        <end position="140"/>
    </location>
</feature>
<name>A0A6P6NTB5_CARAU</name>
<dbReference type="AlphaFoldDB" id="A0A6P6NTB5"/>
<proteinExistence type="predicted"/>
<protein>
    <submittedName>
        <fullName evidence="4">Uncharacterized protein LOC113089576</fullName>
    </submittedName>
</protein>
<gene>
    <name evidence="4" type="primary">LOC113089576</name>
</gene>
<feature type="compositionally biased region" description="Basic and acidic residues" evidence="1">
    <location>
        <begin position="326"/>
        <end position="339"/>
    </location>
</feature>
<dbReference type="InterPro" id="IPR012340">
    <property type="entry name" value="NA-bd_OB-fold"/>
</dbReference>
<dbReference type="CDD" id="cd04491">
    <property type="entry name" value="SoSSB_OBF"/>
    <property type="match status" value="1"/>
</dbReference>
<dbReference type="OrthoDB" id="8959871at2759"/>
<sequence>MNSQYIYVLYFLAHNEDFDIQCTRETTVDVTSGLDFPCKPPQETQLNIADISKMPSRQSVLKLNATISSLNKPSTMMTIRDTESEVKSCRIGDQTGMIQLSLWDNQIDMVKIGTTYEFTNLSTRTFSGKTYLTTTRNTKITQQNTAVLLPTTSDTEDVDTQTNTITQTIEGSTISMKKLCPKCHSTQLDFNTKLNFHRCTTCKILRKQESYISKCNGTLIFKLEENELSLTIANSVLTRFIRKQNTQFLDAQDIEEFLLTCGPVTVTYTDENHVIEINKSINTIEVTSTHDIDDELCTVTDLVSFSQTSESKVPGDKRNSFPTQHIEVEPKQTKTPKDH</sequence>
<keyword evidence="3" id="KW-1185">Reference proteome</keyword>
<organism evidence="3 4">
    <name type="scientific">Carassius auratus</name>
    <name type="common">Goldfish</name>
    <dbReference type="NCBI Taxonomy" id="7957"/>
    <lineage>
        <taxon>Eukaryota</taxon>
        <taxon>Metazoa</taxon>
        <taxon>Chordata</taxon>
        <taxon>Craniata</taxon>
        <taxon>Vertebrata</taxon>
        <taxon>Euteleostomi</taxon>
        <taxon>Actinopterygii</taxon>
        <taxon>Neopterygii</taxon>
        <taxon>Teleostei</taxon>
        <taxon>Ostariophysi</taxon>
        <taxon>Cypriniformes</taxon>
        <taxon>Cyprinidae</taxon>
        <taxon>Cyprininae</taxon>
        <taxon>Carassius</taxon>
    </lineage>
</organism>
<dbReference type="Pfam" id="PF21473">
    <property type="entry name" value="OB_Ssb-like"/>
    <property type="match status" value="1"/>
</dbReference>
<dbReference type="Proteomes" id="UP000515129">
    <property type="component" value="Unplaced"/>
</dbReference>
<dbReference type="GeneID" id="113089576"/>